<evidence type="ECO:0000256" key="1">
    <source>
        <dbReference type="ARBA" id="ARBA00005486"/>
    </source>
</evidence>
<name>A0A8W8IZC5_MAGGI</name>
<sequence length="132" mass="15553">MRYLYQHKFHYVFELKCRILKLVLFLKELSRRFALSFGLDQVKNREAVAAMHKEGIVFSLHVDEHHDLSTPPPNLSFLEVICEFTNKLMKQDKKVVLHYLDKHLPGGMMPQSRSEEWQSLFTYRNSLSQGDG</sequence>
<reference evidence="2" key="1">
    <citation type="submission" date="2022-08" db="UniProtKB">
        <authorList>
            <consortium name="EnsemblMetazoa"/>
        </authorList>
    </citation>
    <scope>IDENTIFICATION</scope>
    <source>
        <strain evidence="2">05x7-T-G4-1.051#20</strain>
    </source>
</reference>
<dbReference type="EnsemblMetazoa" id="G16554.1">
    <property type="protein sequence ID" value="G16554.1:cds"/>
    <property type="gene ID" value="G16554"/>
</dbReference>
<protein>
    <submittedName>
        <fullName evidence="2">Uncharacterized protein</fullName>
    </submittedName>
</protein>
<dbReference type="InterPro" id="IPR039662">
    <property type="entry name" value="Cohesin_Scc3/SA"/>
</dbReference>
<dbReference type="GO" id="GO:0000785">
    <property type="term" value="C:chromatin"/>
    <property type="evidence" value="ECO:0007669"/>
    <property type="project" value="TreeGrafter"/>
</dbReference>
<dbReference type="PANTHER" id="PTHR11199:SF0">
    <property type="entry name" value="LD34181P-RELATED"/>
    <property type="match status" value="1"/>
</dbReference>
<evidence type="ECO:0000313" key="3">
    <source>
        <dbReference type="Proteomes" id="UP000005408"/>
    </source>
</evidence>
<proteinExistence type="inferred from homology"/>
<dbReference type="AlphaFoldDB" id="A0A8W8IZC5"/>
<organism evidence="2 3">
    <name type="scientific">Magallana gigas</name>
    <name type="common">Pacific oyster</name>
    <name type="synonym">Crassostrea gigas</name>
    <dbReference type="NCBI Taxonomy" id="29159"/>
    <lineage>
        <taxon>Eukaryota</taxon>
        <taxon>Metazoa</taxon>
        <taxon>Spiralia</taxon>
        <taxon>Lophotrochozoa</taxon>
        <taxon>Mollusca</taxon>
        <taxon>Bivalvia</taxon>
        <taxon>Autobranchia</taxon>
        <taxon>Pteriomorphia</taxon>
        <taxon>Ostreida</taxon>
        <taxon>Ostreoidea</taxon>
        <taxon>Ostreidae</taxon>
        <taxon>Magallana</taxon>
    </lineage>
</organism>
<dbReference type="GO" id="GO:0008278">
    <property type="term" value="C:cohesin complex"/>
    <property type="evidence" value="ECO:0007669"/>
    <property type="project" value="TreeGrafter"/>
</dbReference>
<comment type="similarity">
    <text evidence="1">Belongs to the SCC3 family.</text>
</comment>
<accession>A0A8W8IZC5</accession>
<keyword evidence="3" id="KW-1185">Reference proteome</keyword>
<dbReference type="Proteomes" id="UP000005408">
    <property type="component" value="Unassembled WGS sequence"/>
</dbReference>
<dbReference type="GO" id="GO:0003682">
    <property type="term" value="F:chromatin binding"/>
    <property type="evidence" value="ECO:0007669"/>
    <property type="project" value="TreeGrafter"/>
</dbReference>
<dbReference type="PANTHER" id="PTHR11199">
    <property type="entry name" value="STROMAL ANTIGEN"/>
    <property type="match status" value="1"/>
</dbReference>
<evidence type="ECO:0000313" key="2">
    <source>
        <dbReference type="EnsemblMetazoa" id="G16554.1:cds"/>
    </source>
</evidence>
<dbReference type="GO" id="GO:0007062">
    <property type="term" value="P:sister chromatid cohesion"/>
    <property type="evidence" value="ECO:0007669"/>
    <property type="project" value="TreeGrafter"/>
</dbReference>
<dbReference type="GO" id="GO:0005634">
    <property type="term" value="C:nucleus"/>
    <property type="evidence" value="ECO:0007669"/>
    <property type="project" value="TreeGrafter"/>
</dbReference>